<dbReference type="GeneID" id="112294514"/>
<dbReference type="Gramene" id="Pp3c17_8330V3.1">
    <property type="protein sequence ID" value="Pp3c17_8330V3.1"/>
    <property type="gene ID" value="Pp3c17_8330"/>
</dbReference>
<sequence length="582" mass="64488">MQISQKHSYMSPEDQSLKTLSADFLALLDKGQAFSDVTFKVEDRHVFAHRCVLAARSPFFRMVFCDDQQLNSAQPRPGIPNVISVGVVGYDVFMLLLQFLYSGNYSNFFSPQNCGRQCKDKSCWHTHCSSAVEFGLDTMKAALFFGLDQLSTLTQKHLAAMAEKASVEDVMRILTTAHTQENKHLWNVCSKLVAKSGPFSEILQKHLPANIVCELEDIRRKSGFGFEAAMSSNTTSEQKTKRMQKALDSSDVELVQLMINGEGLNLDKAFALHYAVSKCSRKVVKTLLDLGKANVNLRGPDGLTPLHIAAKLGDPEKIVMLLNHEADPHVQSASGATAMGIVQFGMTEIVSAGGYNSKGDQNRLRLCMELLERAILAPTSSLHARYNKVESGSPASILTGHGSSTFLPEESDTDFRWSMRRTMSGSNQGVYVGNNDISSSFSHGLTDKVYGKEPERPETSDSISRLLYPSSVAIDLSESQLQAESRSLTGSYSVLDTSILEERPRKMQRSFADLKNLPVLREAVLKDFSNEAMESFKTVCNPNHVDEEVSSGWQLFLQERSEAHYARGDTSVKICPKKPDRQ</sequence>
<dbReference type="PANTHER" id="PTHR46668:SF1">
    <property type="entry name" value="REGULATORY PROTEIN NPR5"/>
    <property type="match status" value="1"/>
</dbReference>
<protein>
    <recommendedName>
        <fullName evidence="4">BTB domain-containing protein</fullName>
    </recommendedName>
</protein>
<dbReference type="InterPro" id="IPR036770">
    <property type="entry name" value="Ankyrin_rpt-contain_sf"/>
</dbReference>
<dbReference type="Gene3D" id="3.30.710.10">
    <property type="entry name" value="Potassium Channel Kv1.1, Chain A"/>
    <property type="match status" value="1"/>
</dbReference>
<dbReference type="PROSITE" id="PS50088">
    <property type="entry name" value="ANK_REPEAT"/>
    <property type="match status" value="1"/>
</dbReference>
<dbReference type="SUPFAM" id="SSF48403">
    <property type="entry name" value="Ankyrin repeat"/>
    <property type="match status" value="1"/>
</dbReference>
<dbReference type="PROSITE" id="PS50297">
    <property type="entry name" value="ANK_REP_REGION"/>
    <property type="match status" value="1"/>
</dbReference>
<reference evidence="5 7" key="1">
    <citation type="journal article" date="2008" name="Science">
        <title>The Physcomitrella genome reveals evolutionary insights into the conquest of land by plants.</title>
        <authorList>
            <person name="Rensing S."/>
            <person name="Lang D."/>
            <person name="Zimmer A."/>
            <person name="Terry A."/>
            <person name="Salamov A."/>
            <person name="Shapiro H."/>
            <person name="Nishiyama T."/>
            <person name="Perroud P.-F."/>
            <person name="Lindquist E."/>
            <person name="Kamisugi Y."/>
            <person name="Tanahashi T."/>
            <person name="Sakakibara K."/>
            <person name="Fujita T."/>
            <person name="Oishi K."/>
            <person name="Shin-I T."/>
            <person name="Kuroki Y."/>
            <person name="Toyoda A."/>
            <person name="Suzuki Y."/>
            <person name="Hashimoto A."/>
            <person name="Yamaguchi K."/>
            <person name="Sugano A."/>
            <person name="Kohara Y."/>
            <person name="Fujiyama A."/>
            <person name="Anterola A."/>
            <person name="Aoki S."/>
            <person name="Ashton N."/>
            <person name="Barbazuk W.B."/>
            <person name="Barker E."/>
            <person name="Bennetzen J."/>
            <person name="Bezanilla M."/>
            <person name="Blankenship R."/>
            <person name="Cho S.H."/>
            <person name="Dutcher S."/>
            <person name="Estelle M."/>
            <person name="Fawcett J.A."/>
            <person name="Gundlach H."/>
            <person name="Hanada K."/>
            <person name="Heyl A."/>
            <person name="Hicks K.A."/>
            <person name="Hugh J."/>
            <person name="Lohr M."/>
            <person name="Mayer K."/>
            <person name="Melkozernov A."/>
            <person name="Murata T."/>
            <person name="Nelson D."/>
            <person name="Pils B."/>
            <person name="Prigge M."/>
            <person name="Reiss B."/>
            <person name="Renner T."/>
            <person name="Rombauts S."/>
            <person name="Rushton P."/>
            <person name="Sanderfoot A."/>
            <person name="Schween G."/>
            <person name="Shiu S.-H."/>
            <person name="Stueber K."/>
            <person name="Theodoulou F.L."/>
            <person name="Tu H."/>
            <person name="Van de Peer Y."/>
            <person name="Verrier P.J."/>
            <person name="Waters E."/>
            <person name="Wood A."/>
            <person name="Yang L."/>
            <person name="Cove D."/>
            <person name="Cuming A."/>
            <person name="Hasebe M."/>
            <person name="Lucas S."/>
            <person name="Mishler D.B."/>
            <person name="Reski R."/>
            <person name="Grigoriev I."/>
            <person name="Quatrano R.S."/>
            <person name="Boore J.L."/>
        </authorList>
    </citation>
    <scope>NUCLEOTIDE SEQUENCE [LARGE SCALE GENOMIC DNA]</scope>
    <source>
        <strain evidence="6 7">cv. Gransden 2004</strain>
    </source>
</reference>
<keyword evidence="3" id="KW-0040">ANK repeat</keyword>
<dbReference type="InterPro" id="IPR000210">
    <property type="entry name" value="BTB/POZ_dom"/>
</dbReference>
<feature type="domain" description="BTB" evidence="4">
    <location>
        <begin position="35"/>
        <end position="104"/>
    </location>
</feature>
<keyword evidence="7" id="KW-1185">Reference proteome</keyword>
<evidence type="ECO:0000313" key="5">
    <source>
        <dbReference type="EMBL" id="PNR35954.1"/>
    </source>
</evidence>
<dbReference type="KEGG" id="ppp:112294514"/>
<proteinExistence type="inferred from homology"/>
<feature type="repeat" description="ANK" evidence="3">
    <location>
        <begin position="301"/>
        <end position="333"/>
    </location>
</feature>
<dbReference type="GO" id="GO:0099402">
    <property type="term" value="P:plant organ development"/>
    <property type="evidence" value="ECO:0007669"/>
    <property type="project" value="InterPro"/>
</dbReference>
<dbReference type="InterPro" id="IPR002110">
    <property type="entry name" value="Ankyrin_rpt"/>
</dbReference>
<evidence type="ECO:0000313" key="7">
    <source>
        <dbReference type="Proteomes" id="UP000006727"/>
    </source>
</evidence>
<evidence type="ECO:0000313" key="6">
    <source>
        <dbReference type="EnsemblPlants" id="Pp3c17_8330V3.1"/>
    </source>
</evidence>
<dbReference type="EnsemblPlants" id="Pp3c17_8330V3.1">
    <property type="protein sequence ID" value="Pp3c17_8330V3.1"/>
    <property type="gene ID" value="Pp3c17_8330"/>
</dbReference>
<evidence type="ECO:0000256" key="3">
    <source>
        <dbReference type="PROSITE-ProRule" id="PRU00023"/>
    </source>
</evidence>
<dbReference type="SMART" id="SM00225">
    <property type="entry name" value="BTB"/>
    <property type="match status" value="1"/>
</dbReference>
<dbReference type="STRING" id="3218.A0A2K1J356"/>
<accession>A0A2K1J356</accession>
<comment type="similarity">
    <text evidence="2">Belongs to the plant 'ANKYRIN-BTB/POZ' family. 'NOOT-BOP-COCH-like' (NBCL) subfamily.</text>
</comment>
<dbReference type="PaxDb" id="3218-PP1S392_41V6.1"/>
<dbReference type="CDD" id="cd18310">
    <property type="entry name" value="BTB_POZ_NPR_plant"/>
    <property type="match status" value="1"/>
</dbReference>
<evidence type="ECO:0000259" key="4">
    <source>
        <dbReference type="PROSITE" id="PS50097"/>
    </source>
</evidence>
<dbReference type="GO" id="GO:0006355">
    <property type="term" value="P:regulation of DNA-templated transcription"/>
    <property type="evidence" value="ECO:0000318"/>
    <property type="project" value="GO_Central"/>
</dbReference>
<dbReference type="Proteomes" id="UP000006727">
    <property type="component" value="Chromosome 17"/>
</dbReference>
<dbReference type="InterPro" id="IPR044284">
    <property type="entry name" value="NPR5/6"/>
</dbReference>
<dbReference type="GO" id="GO:0000976">
    <property type="term" value="F:transcription cis-regulatory region binding"/>
    <property type="evidence" value="ECO:0000318"/>
    <property type="project" value="GO_Central"/>
</dbReference>
<organism evidence="5">
    <name type="scientific">Physcomitrium patens</name>
    <name type="common">Spreading-leaved earth moss</name>
    <name type="synonym">Physcomitrella patens</name>
    <dbReference type="NCBI Taxonomy" id="3218"/>
    <lineage>
        <taxon>Eukaryota</taxon>
        <taxon>Viridiplantae</taxon>
        <taxon>Streptophyta</taxon>
        <taxon>Embryophyta</taxon>
        <taxon>Bryophyta</taxon>
        <taxon>Bryophytina</taxon>
        <taxon>Bryopsida</taxon>
        <taxon>Funariidae</taxon>
        <taxon>Funariales</taxon>
        <taxon>Funariaceae</taxon>
        <taxon>Physcomitrium</taxon>
    </lineage>
</organism>
<dbReference type="InterPro" id="IPR011333">
    <property type="entry name" value="SKP1/BTB/POZ_sf"/>
</dbReference>
<dbReference type="SMART" id="SM00248">
    <property type="entry name" value="ANK"/>
    <property type="match status" value="2"/>
</dbReference>
<evidence type="ECO:0000256" key="2">
    <source>
        <dbReference type="ARBA" id="ARBA00044752"/>
    </source>
</evidence>
<evidence type="ECO:0000256" key="1">
    <source>
        <dbReference type="ARBA" id="ARBA00004906"/>
    </source>
</evidence>
<comment type="pathway">
    <text evidence="1">Protein modification; protein ubiquitination.</text>
</comment>
<dbReference type="PROSITE" id="PS50097">
    <property type="entry name" value="BTB"/>
    <property type="match status" value="1"/>
</dbReference>
<dbReference type="PANTHER" id="PTHR46668">
    <property type="entry name" value="BTB/POZ DOMAIN AND ANKYRIN REPEAT-CONTAINING PROTEIN NH5.2"/>
    <property type="match status" value="1"/>
</dbReference>
<dbReference type="EMBL" id="ABEU02000017">
    <property type="protein sequence ID" value="PNR35954.1"/>
    <property type="molecule type" value="Genomic_DNA"/>
</dbReference>
<reference evidence="5 7" key="2">
    <citation type="journal article" date="2018" name="Plant J.">
        <title>The Physcomitrella patens chromosome-scale assembly reveals moss genome structure and evolution.</title>
        <authorList>
            <person name="Lang D."/>
            <person name="Ullrich K.K."/>
            <person name="Murat F."/>
            <person name="Fuchs J."/>
            <person name="Jenkins J."/>
            <person name="Haas F.B."/>
            <person name="Piednoel M."/>
            <person name="Gundlach H."/>
            <person name="Van Bel M."/>
            <person name="Meyberg R."/>
            <person name="Vives C."/>
            <person name="Morata J."/>
            <person name="Symeonidi A."/>
            <person name="Hiss M."/>
            <person name="Muchero W."/>
            <person name="Kamisugi Y."/>
            <person name="Saleh O."/>
            <person name="Blanc G."/>
            <person name="Decker E.L."/>
            <person name="van Gessel N."/>
            <person name="Grimwood J."/>
            <person name="Hayes R.D."/>
            <person name="Graham S.W."/>
            <person name="Gunter L.E."/>
            <person name="McDaniel S.F."/>
            <person name="Hoernstein S.N.W."/>
            <person name="Larsson A."/>
            <person name="Li F.W."/>
            <person name="Perroud P.F."/>
            <person name="Phillips J."/>
            <person name="Ranjan P."/>
            <person name="Rokshar D.S."/>
            <person name="Rothfels C.J."/>
            <person name="Schneider L."/>
            <person name="Shu S."/>
            <person name="Stevenson D.W."/>
            <person name="Thummler F."/>
            <person name="Tillich M."/>
            <person name="Villarreal Aguilar J.C."/>
            <person name="Widiez T."/>
            <person name="Wong G.K."/>
            <person name="Wymore A."/>
            <person name="Zhang Y."/>
            <person name="Zimmer A.D."/>
            <person name="Quatrano R.S."/>
            <person name="Mayer K.F.X."/>
            <person name="Goodstein D."/>
            <person name="Casacuberta J.M."/>
            <person name="Vandepoele K."/>
            <person name="Reski R."/>
            <person name="Cuming A.C."/>
            <person name="Tuskan G.A."/>
            <person name="Maumus F."/>
            <person name="Salse J."/>
            <person name="Schmutz J."/>
            <person name="Rensing S.A."/>
        </authorList>
    </citation>
    <scope>NUCLEOTIDE SEQUENCE [LARGE SCALE GENOMIC DNA]</scope>
    <source>
        <strain evidence="6 7">cv. Gransden 2004</strain>
    </source>
</reference>
<dbReference type="OrthoDB" id="45365at2759"/>
<dbReference type="AlphaFoldDB" id="A0A2K1J356"/>
<name>A0A2K1J356_PHYPA</name>
<dbReference type="FunCoup" id="A0A2K1J356">
    <property type="interactions" value="141"/>
</dbReference>
<dbReference type="Pfam" id="PF00651">
    <property type="entry name" value="BTB"/>
    <property type="match status" value="1"/>
</dbReference>
<gene>
    <name evidence="6" type="primary">LOC112294514</name>
    <name evidence="5" type="ORF">PHYPA_021804</name>
</gene>
<dbReference type="Pfam" id="PF12796">
    <property type="entry name" value="Ank_2"/>
    <property type="match status" value="1"/>
</dbReference>
<reference evidence="6" key="3">
    <citation type="submission" date="2020-12" db="UniProtKB">
        <authorList>
            <consortium name="EnsemblPlants"/>
        </authorList>
    </citation>
    <scope>IDENTIFICATION</scope>
</reference>
<dbReference type="RefSeq" id="XP_024400785.1">
    <property type="nucleotide sequence ID" value="XM_024545017.2"/>
</dbReference>
<dbReference type="EnsemblPlants" id="Pp3c17_8330V3.7">
    <property type="protein sequence ID" value="Pp3c17_8330V3.7"/>
    <property type="gene ID" value="Pp3c17_8330"/>
</dbReference>
<dbReference type="SUPFAM" id="SSF54695">
    <property type="entry name" value="POZ domain"/>
    <property type="match status" value="1"/>
</dbReference>
<dbReference type="GO" id="GO:0005634">
    <property type="term" value="C:nucleus"/>
    <property type="evidence" value="ECO:0000318"/>
    <property type="project" value="GO_Central"/>
</dbReference>
<dbReference type="Gramene" id="Pp3c17_8330V3.7">
    <property type="protein sequence ID" value="Pp3c17_8330V3.7"/>
    <property type="gene ID" value="Pp3c17_8330"/>
</dbReference>
<dbReference type="Gene3D" id="1.25.40.20">
    <property type="entry name" value="Ankyrin repeat-containing domain"/>
    <property type="match status" value="1"/>
</dbReference>